<feature type="domain" description="LicD/FKTN/FKRP nucleotidyltransferase" evidence="1">
    <location>
        <begin position="37"/>
        <end position="143"/>
    </location>
</feature>
<reference evidence="2" key="2">
    <citation type="submission" date="2021-04" db="EMBL/GenBank/DDBJ databases">
        <authorList>
            <person name="Gilroy R."/>
        </authorList>
    </citation>
    <scope>NUCLEOTIDE SEQUENCE</scope>
    <source>
        <strain evidence="2">14975</strain>
    </source>
</reference>
<dbReference type="GO" id="GO:0009100">
    <property type="term" value="P:glycoprotein metabolic process"/>
    <property type="evidence" value="ECO:0007669"/>
    <property type="project" value="UniProtKB-ARBA"/>
</dbReference>
<dbReference type="InterPro" id="IPR052942">
    <property type="entry name" value="LPS_cholinephosphotransferase"/>
</dbReference>
<dbReference type="EMBL" id="DXFQ01000026">
    <property type="protein sequence ID" value="HIX19288.1"/>
    <property type="molecule type" value="Genomic_DNA"/>
</dbReference>
<dbReference type="InterPro" id="IPR007074">
    <property type="entry name" value="LicD/FKTN/FKRP_NTP_transf"/>
</dbReference>
<accession>A0A9D1VA24</accession>
<dbReference type="Proteomes" id="UP000823964">
    <property type="component" value="Unassembled WGS sequence"/>
</dbReference>
<dbReference type="PANTHER" id="PTHR43404:SF2">
    <property type="entry name" value="LIPOPOLYSACCHARIDE CHOLINEPHOSPHOTRANSFERASE LICD"/>
    <property type="match status" value="1"/>
</dbReference>
<organism evidence="2 3">
    <name type="scientific">Candidatus Akkermansia intestinigallinarum</name>
    <dbReference type="NCBI Taxonomy" id="2838431"/>
    <lineage>
        <taxon>Bacteria</taxon>
        <taxon>Pseudomonadati</taxon>
        <taxon>Verrucomicrobiota</taxon>
        <taxon>Verrucomicrobiia</taxon>
        <taxon>Verrucomicrobiales</taxon>
        <taxon>Akkermansiaceae</taxon>
        <taxon>Akkermansia</taxon>
    </lineage>
</organism>
<evidence type="ECO:0000313" key="3">
    <source>
        <dbReference type="Proteomes" id="UP000823964"/>
    </source>
</evidence>
<evidence type="ECO:0000259" key="1">
    <source>
        <dbReference type="Pfam" id="PF04991"/>
    </source>
</evidence>
<name>A0A9D1VA24_9BACT</name>
<proteinExistence type="predicted"/>
<evidence type="ECO:0000313" key="2">
    <source>
        <dbReference type="EMBL" id="HIX19288.1"/>
    </source>
</evidence>
<dbReference type="Pfam" id="PF04991">
    <property type="entry name" value="LicD"/>
    <property type="match status" value="1"/>
</dbReference>
<comment type="caution">
    <text evidence="2">The sequence shown here is derived from an EMBL/GenBank/DDBJ whole genome shotgun (WGS) entry which is preliminary data.</text>
</comment>
<reference evidence="2" key="1">
    <citation type="journal article" date="2021" name="PeerJ">
        <title>Extensive microbial diversity within the chicken gut microbiome revealed by metagenomics and culture.</title>
        <authorList>
            <person name="Gilroy R."/>
            <person name="Ravi A."/>
            <person name="Getino M."/>
            <person name="Pursley I."/>
            <person name="Horton D.L."/>
            <person name="Alikhan N.F."/>
            <person name="Baker D."/>
            <person name="Gharbi K."/>
            <person name="Hall N."/>
            <person name="Watson M."/>
            <person name="Adriaenssens E.M."/>
            <person name="Foster-Nyarko E."/>
            <person name="Jarju S."/>
            <person name="Secka A."/>
            <person name="Antonio M."/>
            <person name="Oren A."/>
            <person name="Chaudhuri R.R."/>
            <person name="La Ragione R."/>
            <person name="Hildebrand F."/>
            <person name="Pallen M.J."/>
        </authorList>
    </citation>
    <scope>NUCLEOTIDE SEQUENCE</scope>
    <source>
        <strain evidence="2">14975</strain>
    </source>
</reference>
<dbReference type="AlphaFoldDB" id="A0A9D1VA24"/>
<gene>
    <name evidence="2" type="ORF">H9862_01645</name>
</gene>
<sequence>MPDNQEQMKQRWNPEGSELRRMQLRMLEMLKFIDRVCTENGINYWLDSGTLLGAARHEGFIPWDDDTDICMPYEDMLKFKRIMLTQKLSDEFVLQCPETDPHIYNNWVILRDLKSEGIHPDRQMHNLYKYKGLNVDIFPVSDRFTGLFHLVSSAYYKALVKAPLSGRPVWRLLAPLVPIFNGVFTHLLAPTFRGLSRLLPPKRYYRMVFGCEFTSRRYKEDVWPLTRMKFEDCMLSVPGNTDAYLTRLYGDWRAIPPEDKIQTHQYTVRFFD</sequence>
<protein>
    <submittedName>
        <fullName evidence="2">LicD family protein</fullName>
    </submittedName>
</protein>
<dbReference type="PANTHER" id="PTHR43404">
    <property type="entry name" value="LIPOPOLYSACCHARIDE CHOLINEPHOSPHOTRANSFERASE LICD"/>
    <property type="match status" value="1"/>
</dbReference>